<keyword evidence="4 6" id="KW-0067">ATP-binding</keyword>
<dbReference type="GO" id="GO:0003777">
    <property type="term" value="F:microtubule motor activity"/>
    <property type="evidence" value="ECO:0007669"/>
    <property type="project" value="InterPro"/>
</dbReference>
<evidence type="ECO:0000256" key="5">
    <source>
        <dbReference type="ARBA" id="ARBA00023054"/>
    </source>
</evidence>
<evidence type="ECO:0000256" key="2">
    <source>
        <dbReference type="ARBA" id="ARBA00022490"/>
    </source>
</evidence>
<feature type="compositionally biased region" description="Low complexity" evidence="8">
    <location>
        <begin position="1100"/>
        <end position="1112"/>
    </location>
</feature>
<evidence type="ECO:0000256" key="6">
    <source>
        <dbReference type="PROSITE-ProRule" id="PRU00283"/>
    </source>
</evidence>
<keyword evidence="6" id="KW-0505">Motor protein</keyword>
<keyword evidence="5 7" id="KW-0175">Coiled coil</keyword>
<comment type="similarity">
    <text evidence="6">Belongs to the TRAFAC class myosin-kinesin ATPase superfamily. Kinesin family.</text>
</comment>
<evidence type="ECO:0000259" key="9">
    <source>
        <dbReference type="PROSITE" id="PS50067"/>
    </source>
</evidence>
<feature type="domain" description="Kinesin motor" evidence="9">
    <location>
        <begin position="4"/>
        <end position="335"/>
    </location>
</feature>
<dbReference type="PANTHER" id="PTHR47969:SF15">
    <property type="entry name" value="CHROMOSOME-ASSOCIATED KINESIN KIF4A-RELATED"/>
    <property type="match status" value="1"/>
</dbReference>
<reference evidence="10" key="1">
    <citation type="submission" date="2021-01" db="EMBL/GenBank/DDBJ databases">
        <authorList>
            <person name="Corre E."/>
            <person name="Pelletier E."/>
            <person name="Niang G."/>
            <person name="Scheremetjew M."/>
            <person name="Finn R."/>
            <person name="Kale V."/>
            <person name="Holt S."/>
            <person name="Cochrane G."/>
            <person name="Meng A."/>
            <person name="Brown T."/>
            <person name="Cohen L."/>
        </authorList>
    </citation>
    <scope>NUCLEOTIDE SEQUENCE</scope>
    <source>
        <strain evidence="10">CCMP3105</strain>
    </source>
</reference>
<dbReference type="EMBL" id="HBNR01042421">
    <property type="protein sequence ID" value="CAE4602020.1"/>
    <property type="molecule type" value="Transcribed_RNA"/>
</dbReference>
<dbReference type="GO" id="GO:0005737">
    <property type="term" value="C:cytoplasm"/>
    <property type="evidence" value="ECO:0007669"/>
    <property type="project" value="UniProtKB-SubCell"/>
</dbReference>
<dbReference type="InterPro" id="IPR032405">
    <property type="entry name" value="Kinesin_assoc"/>
</dbReference>
<dbReference type="InterPro" id="IPR027417">
    <property type="entry name" value="P-loop_NTPase"/>
</dbReference>
<dbReference type="Gene3D" id="2.60.200.20">
    <property type="match status" value="1"/>
</dbReference>
<dbReference type="GO" id="GO:0005524">
    <property type="term" value="F:ATP binding"/>
    <property type="evidence" value="ECO:0007669"/>
    <property type="project" value="UniProtKB-UniRule"/>
</dbReference>
<dbReference type="InterPro" id="IPR027640">
    <property type="entry name" value="Kinesin-like_fam"/>
</dbReference>
<sequence length="1118" mass="121636">MTESIRVALRVRPLNAQESKSSGGQAAPALAVEGRSCRVGSKVYNFDLLFDSSGGQGSPGFASQEAVFEGVGATLIDSAFNAYNACVFAYGQTGSGKTFTVLGERSPEGQGVLPRACESMFRMLQAQSAERPSLRYSVQASFLEIYQEHLRDLLVPPGDRRDLEVRVHPELGSHVPGLTEEAVASLQDVQGLLDFGWKTRAVASTMLNAASSRSHAIFTLELTIEDPGVLTRSARTHFVDLAGSERTSRAQTEGRRLKEGVAINQSLTVLGRVISTLSSGARAHVPFRDSKLTVLLREAVSGNSRTCLVACVSPAAVNIEETLSTLEFARRCKLVKTSAVRNEQAKDEVVASLRRQIEELQHQLQEGTALRAEMSEQLQVAESLADKHLRSWDEAKAEALAMRAKREEALRDLGLSREELDDTFAQEAGTPRLMNLNPDPALEGCLVYYIPRGHIGVGSDPGRSRIRLEGLPPLACTLSNHDDQKVLLAVEAGAAVYVNGRRRQQVTILEDQDRLAFGLLGIFRVLIPRNSAPDLRARQVRFKTALEEVLVSSDRSLNEPLAHLALQVENHFGVAIAERMLHSAEEASCVAQEANDVLASVAPGERSGVERFEVAMLTELRSMEAHPQPVILARRLKTVNKLDHPPPGDRHDTRSSAVEALWELPYFREVRLPLMREAVEAARARHLDNPADAKQMPALPPLAQPWREVTWKEWTRLHTDLHGTRLSWEAAEVELQETLSERGEATEKRKSKGLSLPFKLRRKRSNSSPTPKMTPAPQVSKLQGICSLSSTLSMKEELEDAVRERDCLRWEVESLRTRLKKAEQGAAVASEQVQQLLPALSLLVEVAEGRIDPAGLGQEAARLVAAFQGAAQPPVSELEPAELPSCTATPTSTALRPGKRVVLNSFQESPDMNGKGGMLLQWMPESGRWSVITDGGARVCVPPESVVSDDRTGSREASPLLVPPALRLPPQGHCLLPEGHLHLGQVDRRGTKSCESPPEDVTTTVAGTDGGSSPALTERSRRSASPSADRAPEHASAAQAESRTESRSMPRSATEPLPAANPQNPVTPACEEHPEARAPPPMQASTSLHEARLELRRLMGSTTAAASSGPPAQRKHPP</sequence>
<dbReference type="CDD" id="cd00106">
    <property type="entry name" value="KISc"/>
    <property type="match status" value="1"/>
</dbReference>
<comment type="subcellular location">
    <subcellularLocation>
        <location evidence="1">Cytoplasm</location>
    </subcellularLocation>
</comment>
<dbReference type="InterPro" id="IPR036961">
    <property type="entry name" value="Kinesin_motor_dom_sf"/>
</dbReference>
<dbReference type="GO" id="GO:0007052">
    <property type="term" value="P:mitotic spindle organization"/>
    <property type="evidence" value="ECO:0007669"/>
    <property type="project" value="TreeGrafter"/>
</dbReference>
<evidence type="ECO:0000256" key="1">
    <source>
        <dbReference type="ARBA" id="ARBA00004496"/>
    </source>
</evidence>
<feature type="compositionally biased region" description="Basic and acidic residues" evidence="8">
    <location>
        <begin position="739"/>
        <end position="748"/>
    </location>
</feature>
<dbReference type="PRINTS" id="PR00380">
    <property type="entry name" value="KINESINHEAVY"/>
</dbReference>
<dbReference type="GO" id="GO:0008017">
    <property type="term" value="F:microtubule binding"/>
    <property type="evidence" value="ECO:0007669"/>
    <property type="project" value="InterPro"/>
</dbReference>
<dbReference type="GO" id="GO:0007018">
    <property type="term" value="P:microtubule-based movement"/>
    <property type="evidence" value="ECO:0007669"/>
    <property type="project" value="InterPro"/>
</dbReference>
<feature type="binding site" evidence="6">
    <location>
        <begin position="91"/>
        <end position="98"/>
    </location>
    <ligand>
        <name>ATP</name>
        <dbReference type="ChEBI" id="CHEBI:30616"/>
    </ligand>
</feature>
<evidence type="ECO:0000256" key="7">
    <source>
        <dbReference type="SAM" id="Coils"/>
    </source>
</evidence>
<accession>A0A7S4R3V9</accession>
<dbReference type="AlphaFoldDB" id="A0A7S4R3V9"/>
<evidence type="ECO:0000256" key="3">
    <source>
        <dbReference type="ARBA" id="ARBA00022741"/>
    </source>
</evidence>
<keyword evidence="2" id="KW-0963">Cytoplasm</keyword>
<protein>
    <recommendedName>
        <fullName evidence="9">Kinesin motor domain-containing protein</fullName>
    </recommendedName>
</protein>
<dbReference type="InterPro" id="IPR008984">
    <property type="entry name" value="SMAD_FHA_dom_sf"/>
</dbReference>
<evidence type="ECO:0000256" key="4">
    <source>
        <dbReference type="ARBA" id="ARBA00022840"/>
    </source>
</evidence>
<evidence type="ECO:0000313" key="10">
    <source>
        <dbReference type="EMBL" id="CAE4602020.1"/>
    </source>
</evidence>
<feature type="region of interest" description="Disordered" evidence="8">
    <location>
        <begin position="739"/>
        <end position="779"/>
    </location>
</feature>
<feature type="coiled-coil region" evidence="7">
    <location>
        <begin position="798"/>
        <end position="832"/>
    </location>
</feature>
<dbReference type="GO" id="GO:0051231">
    <property type="term" value="P:spindle elongation"/>
    <property type="evidence" value="ECO:0007669"/>
    <property type="project" value="TreeGrafter"/>
</dbReference>
<feature type="region of interest" description="Disordered" evidence="8">
    <location>
        <begin position="988"/>
        <end position="1118"/>
    </location>
</feature>
<gene>
    <name evidence="10" type="ORF">AMON00008_LOCUS29493</name>
</gene>
<dbReference type="PANTHER" id="PTHR47969">
    <property type="entry name" value="CHROMOSOME-ASSOCIATED KINESIN KIF4A-RELATED"/>
    <property type="match status" value="1"/>
</dbReference>
<dbReference type="PROSITE" id="PS50067">
    <property type="entry name" value="KINESIN_MOTOR_2"/>
    <property type="match status" value="1"/>
</dbReference>
<organism evidence="10">
    <name type="scientific">Alexandrium monilatum</name>
    <dbReference type="NCBI Taxonomy" id="311494"/>
    <lineage>
        <taxon>Eukaryota</taxon>
        <taxon>Sar</taxon>
        <taxon>Alveolata</taxon>
        <taxon>Dinophyceae</taxon>
        <taxon>Gonyaulacales</taxon>
        <taxon>Pyrocystaceae</taxon>
        <taxon>Alexandrium</taxon>
    </lineage>
</organism>
<keyword evidence="3 6" id="KW-0547">Nucleotide-binding</keyword>
<dbReference type="Pfam" id="PF16183">
    <property type="entry name" value="Kinesin_assoc"/>
    <property type="match status" value="1"/>
</dbReference>
<feature type="coiled-coil region" evidence="7">
    <location>
        <begin position="343"/>
        <end position="377"/>
    </location>
</feature>
<dbReference type="GO" id="GO:0005875">
    <property type="term" value="C:microtubule associated complex"/>
    <property type="evidence" value="ECO:0007669"/>
    <property type="project" value="TreeGrafter"/>
</dbReference>
<proteinExistence type="inferred from homology"/>
<dbReference type="SUPFAM" id="SSF49879">
    <property type="entry name" value="SMAD/FHA domain"/>
    <property type="match status" value="1"/>
</dbReference>
<dbReference type="SUPFAM" id="SSF52540">
    <property type="entry name" value="P-loop containing nucleoside triphosphate hydrolases"/>
    <property type="match status" value="1"/>
</dbReference>
<evidence type="ECO:0000256" key="8">
    <source>
        <dbReference type="SAM" id="MobiDB-lite"/>
    </source>
</evidence>
<dbReference type="SMART" id="SM00129">
    <property type="entry name" value="KISc"/>
    <property type="match status" value="1"/>
</dbReference>
<dbReference type="Pfam" id="PF00225">
    <property type="entry name" value="Kinesin"/>
    <property type="match status" value="1"/>
</dbReference>
<dbReference type="InterPro" id="IPR001752">
    <property type="entry name" value="Kinesin_motor_dom"/>
</dbReference>
<dbReference type="Gene3D" id="3.40.850.10">
    <property type="entry name" value="Kinesin motor domain"/>
    <property type="match status" value="1"/>
</dbReference>
<name>A0A7S4R3V9_9DINO</name>